<dbReference type="AlphaFoldDB" id="Q7U5B7"/>
<dbReference type="Proteomes" id="UP000001422">
    <property type="component" value="Chromosome"/>
</dbReference>
<evidence type="ECO:0000313" key="2">
    <source>
        <dbReference type="EMBL" id="CAE08305.1"/>
    </source>
</evidence>
<dbReference type="EMBL" id="BX569693">
    <property type="protein sequence ID" value="CAE08305.1"/>
    <property type="molecule type" value="Genomic_DNA"/>
</dbReference>
<dbReference type="STRING" id="84588.SYNW1790"/>
<dbReference type="eggNOG" id="ENOG5030N03">
    <property type="taxonomic scope" value="Bacteria"/>
</dbReference>
<feature type="region of interest" description="Disordered" evidence="1">
    <location>
        <begin position="35"/>
        <end position="58"/>
    </location>
</feature>
<dbReference type="HOGENOM" id="CLU_2977703_0_0_3"/>
<name>Q7U5B7_PARMW</name>
<gene>
    <name evidence="2" type="ordered locus">SYNW1790</name>
</gene>
<dbReference type="KEGG" id="syw:SYNW1790"/>
<proteinExistence type="predicted"/>
<keyword evidence="3" id="KW-1185">Reference proteome</keyword>
<accession>Q7U5B7</accession>
<feature type="compositionally biased region" description="Basic and acidic residues" evidence="1">
    <location>
        <begin position="12"/>
        <end position="23"/>
    </location>
</feature>
<organism evidence="2 3">
    <name type="scientific">Parasynechococcus marenigrum (strain WH8102)</name>
    <dbReference type="NCBI Taxonomy" id="84588"/>
    <lineage>
        <taxon>Bacteria</taxon>
        <taxon>Bacillati</taxon>
        <taxon>Cyanobacteriota</taxon>
        <taxon>Cyanophyceae</taxon>
        <taxon>Synechococcales</taxon>
        <taxon>Prochlorococcaceae</taxon>
        <taxon>Parasynechococcus</taxon>
        <taxon>Parasynechococcus marenigrum</taxon>
    </lineage>
</organism>
<feature type="compositionally biased region" description="Acidic residues" evidence="1">
    <location>
        <begin position="42"/>
        <end position="58"/>
    </location>
</feature>
<dbReference type="RefSeq" id="WP_011128650.1">
    <property type="nucleotide sequence ID" value="NC_005070.1"/>
</dbReference>
<protein>
    <submittedName>
        <fullName evidence="2">Uncharacterized protein</fullName>
    </submittedName>
</protein>
<feature type="region of interest" description="Disordered" evidence="1">
    <location>
        <begin position="1"/>
        <end position="23"/>
    </location>
</feature>
<evidence type="ECO:0000256" key="1">
    <source>
        <dbReference type="SAM" id="MobiDB-lite"/>
    </source>
</evidence>
<evidence type="ECO:0000313" key="3">
    <source>
        <dbReference type="Proteomes" id="UP000001422"/>
    </source>
</evidence>
<sequence length="58" mass="6563">MQERSTPPFEGFSERVTDGSDDDRTVAYGRWLKRLRQNQSDAEGEDASADQVADDEAR</sequence>
<reference evidence="2 3" key="1">
    <citation type="journal article" date="2003" name="Nature">
        <title>The genome of a motile marine Synechococcus.</title>
        <authorList>
            <person name="Palenik B."/>
            <person name="Brahamsha B."/>
            <person name="Larimer F."/>
            <person name="Land M."/>
            <person name="Hauser L."/>
            <person name="Chain P."/>
            <person name="Lamerdin J."/>
            <person name="Regala W."/>
            <person name="Allen E.A."/>
            <person name="McCarren J."/>
            <person name="Paulsen I."/>
            <person name="Dufresne A."/>
            <person name="Partensky F."/>
            <person name="Webb E."/>
            <person name="Waterbury J."/>
        </authorList>
    </citation>
    <scope>NUCLEOTIDE SEQUENCE [LARGE SCALE GENOMIC DNA]</scope>
    <source>
        <strain evidence="2 3">WH8102</strain>
    </source>
</reference>